<keyword evidence="1" id="KW-0472">Membrane</keyword>
<sequence>MPNKCIGRESGCLWYLYDGNIRRRFSKNLTNCFCCRLGLFSFVPLRFSGGLHGYIFVLFYIIHCMLGIACIPHFLLFQSGSCP</sequence>
<dbReference type="Proteomes" id="UP000254937">
    <property type="component" value="Unassembled WGS sequence"/>
</dbReference>
<dbReference type="AlphaFoldDB" id="A0A370PZ84"/>
<accession>A0A370PZ84</accession>
<evidence type="ECO:0000256" key="1">
    <source>
        <dbReference type="SAM" id="Phobius"/>
    </source>
</evidence>
<proteinExistence type="predicted"/>
<feature type="transmembrane region" description="Helical" evidence="1">
    <location>
        <begin position="53"/>
        <end position="77"/>
    </location>
</feature>
<evidence type="ECO:0000313" key="3">
    <source>
        <dbReference type="Proteomes" id="UP000254937"/>
    </source>
</evidence>
<organism evidence="2 3">
    <name type="scientific">Aspergillus phoenicis ATCC 13157</name>
    <dbReference type="NCBI Taxonomy" id="1353007"/>
    <lineage>
        <taxon>Eukaryota</taxon>
        <taxon>Fungi</taxon>
        <taxon>Dikarya</taxon>
        <taxon>Ascomycota</taxon>
        <taxon>Pezizomycotina</taxon>
        <taxon>Eurotiomycetes</taxon>
        <taxon>Eurotiomycetidae</taxon>
        <taxon>Eurotiales</taxon>
        <taxon>Aspergillaceae</taxon>
        <taxon>Aspergillus</taxon>
    </lineage>
</organism>
<keyword evidence="3" id="KW-1185">Reference proteome</keyword>
<dbReference type="EMBL" id="KZ851844">
    <property type="protein sequence ID" value="RDK47488.1"/>
    <property type="molecule type" value="Genomic_DNA"/>
</dbReference>
<protein>
    <submittedName>
        <fullName evidence="2">Uncharacterized protein</fullName>
    </submittedName>
</protein>
<keyword evidence="1" id="KW-0812">Transmembrane</keyword>
<reference evidence="2 3" key="1">
    <citation type="submission" date="2018-07" db="EMBL/GenBank/DDBJ databases">
        <title>Section-level genome sequencing of Aspergillus section Nigri to investigate inter- and intra-species variation.</title>
        <authorList>
            <consortium name="DOE Joint Genome Institute"/>
            <person name="Vesth T.C."/>
            <person name="Nybo J.L."/>
            <person name="Theobald S."/>
            <person name="Frisvad J.C."/>
            <person name="Larsen T.O."/>
            <person name="Nielsen K.F."/>
            <person name="Hoof J.B."/>
            <person name="Brandl J."/>
            <person name="Salamov A."/>
            <person name="Riley R."/>
            <person name="Gladden J.M."/>
            <person name="Phatale P."/>
            <person name="Nielsen M.T."/>
            <person name="Lyhne E.K."/>
            <person name="Kogle M.E."/>
            <person name="Strasser K."/>
            <person name="McDonnell E."/>
            <person name="Barry K."/>
            <person name="Clum A."/>
            <person name="Chen C."/>
            <person name="Nolan M."/>
            <person name="Sandor L."/>
            <person name="Kuo A."/>
            <person name="Lipzen A."/>
            <person name="Hainaut M."/>
            <person name="Drula E."/>
            <person name="Tsang A."/>
            <person name="Magnuson J.K."/>
            <person name="Henrissat B."/>
            <person name="Wiebenga A."/>
            <person name="Simmons B.A."/>
            <person name="Makela M.R."/>
            <person name="De vries R.P."/>
            <person name="Grigoriev I.V."/>
            <person name="Mortensen U.H."/>
            <person name="Baker S.E."/>
            <person name="Andersen M.R."/>
        </authorList>
    </citation>
    <scope>NUCLEOTIDE SEQUENCE [LARGE SCALE GENOMIC DNA]</scope>
    <source>
        <strain evidence="2 3">ATCC 13157</strain>
    </source>
</reference>
<gene>
    <name evidence="2" type="ORF">M752DRAFT_2025</name>
</gene>
<name>A0A370PZ84_ASPPH</name>
<keyword evidence="1" id="KW-1133">Transmembrane helix</keyword>
<evidence type="ECO:0000313" key="2">
    <source>
        <dbReference type="EMBL" id="RDK47488.1"/>
    </source>
</evidence>